<organism evidence="4 5">
    <name type="scientific">Parastrongyloides trichosuri</name>
    <name type="common">Possum-specific nematode worm</name>
    <dbReference type="NCBI Taxonomy" id="131310"/>
    <lineage>
        <taxon>Eukaryota</taxon>
        <taxon>Metazoa</taxon>
        <taxon>Ecdysozoa</taxon>
        <taxon>Nematoda</taxon>
        <taxon>Chromadorea</taxon>
        <taxon>Rhabditida</taxon>
        <taxon>Tylenchina</taxon>
        <taxon>Panagrolaimomorpha</taxon>
        <taxon>Strongyloidoidea</taxon>
        <taxon>Strongyloididae</taxon>
        <taxon>Parastrongyloides</taxon>
    </lineage>
</organism>
<evidence type="ECO:0000256" key="1">
    <source>
        <dbReference type="ARBA" id="ARBA00004906"/>
    </source>
</evidence>
<dbReference type="PANTHER" id="PTHR22852:SF0">
    <property type="entry name" value="DENTICLELESS PROTEIN HOMOLOG"/>
    <property type="match status" value="1"/>
</dbReference>
<keyword evidence="4" id="KW-1185">Reference proteome</keyword>
<evidence type="ECO:0000313" key="4">
    <source>
        <dbReference type="Proteomes" id="UP000038045"/>
    </source>
</evidence>
<dbReference type="InterPro" id="IPR036322">
    <property type="entry name" value="WD40_repeat_dom_sf"/>
</dbReference>
<dbReference type="AlphaFoldDB" id="A0A0N4ZZ05"/>
<dbReference type="SMART" id="SM00320">
    <property type="entry name" value="WD40"/>
    <property type="match status" value="4"/>
</dbReference>
<keyword evidence="2" id="KW-0833">Ubl conjugation pathway</keyword>
<dbReference type="Pfam" id="PF00400">
    <property type="entry name" value="WD40"/>
    <property type="match status" value="1"/>
</dbReference>
<dbReference type="InterPro" id="IPR015943">
    <property type="entry name" value="WD40/YVTN_repeat-like_dom_sf"/>
</dbReference>
<dbReference type="GO" id="GO:0043161">
    <property type="term" value="P:proteasome-mediated ubiquitin-dependent protein catabolic process"/>
    <property type="evidence" value="ECO:0007669"/>
    <property type="project" value="TreeGrafter"/>
</dbReference>
<dbReference type="InterPro" id="IPR051865">
    <property type="entry name" value="WD-repeat_CDT2_adapter"/>
</dbReference>
<comment type="pathway">
    <text evidence="1">Protein modification; protein ubiquitination.</text>
</comment>
<dbReference type="PANTHER" id="PTHR22852">
    <property type="entry name" value="LETHAL 2 DENTICLELESS PROTEIN RETINOIC ACID-REGULATED NUCLEAR MATRIX-ASSOCIATED PROTEIN"/>
    <property type="match status" value="1"/>
</dbReference>
<protein>
    <submittedName>
        <fullName evidence="5">WD_REPEATS_REGION domain-containing protein</fullName>
    </submittedName>
</protein>
<evidence type="ECO:0000313" key="5">
    <source>
        <dbReference type="WBParaSite" id="PTRK_0001402000.1"/>
    </source>
</evidence>
<dbReference type="GO" id="GO:0030674">
    <property type="term" value="F:protein-macromolecule adaptor activity"/>
    <property type="evidence" value="ECO:0007669"/>
    <property type="project" value="TreeGrafter"/>
</dbReference>
<reference evidence="5" key="1">
    <citation type="submission" date="2017-02" db="UniProtKB">
        <authorList>
            <consortium name="WormBaseParasite"/>
        </authorList>
    </citation>
    <scope>IDENTIFICATION</scope>
</reference>
<dbReference type="SUPFAM" id="SSF50978">
    <property type="entry name" value="WD40 repeat-like"/>
    <property type="match status" value="1"/>
</dbReference>
<name>A0A0N4ZZ05_PARTI</name>
<comment type="similarity">
    <text evidence="3">Belongs to the WD repeat cdt2 family.</text>
</comment>
<sequence length="448" mass="50784">MFQQEVLAGEFCKDENFPGLFAIGLYDGSVVIGNAENANISISKNCLYNLLSPHRTHVNALSFINNSSSKLLSISSEDPVYLRDIHKNMPIEAFKTDISLIKCLTLNKYQQNIFAVGGRDNNIAIFDVRNEGSVLSKHLQHFESDKILRLPQPHWQFSKNTTYSKNAKFGSKDMVVSTLSAMAFLNEFQFITGSSVSMTGIRCWDIRYISNKPNTEPLFTYKMPSSKRDYGVAYLTVDSSKSQFYATCTNKETYIFSSIGSYESPMYTLPSNMDINYSIKTAIIPNSNNLLVGTTADSVEVFDLSPLYERNISKLQTSEDFLPSSKYLLKGHDMETNVVHSSIDGKYILTGSASNVRIWEYGWDRTFQSTGEEFNQIEKPVRINRGYYHTERPLLNFSFPTSKLGLKINLPTFNDTPKRNKNPKRKLAEKNDNGMIKKGKYFPVFGDV</sequence>
<dbReference type="STRING" id="131310.A0A0N4ZZ05"/>
<evidence type="ECO:0000256" key="2">
    <source>
        <dbReference type="ARBA" id="ARBA00022786"/>
    </source>
</evidence>
<accession>A0A0N4ZZ05</accession>
<proteinExistence type="inferred from homology"/>
<evidence type="ECO:0000256" key="3">
    <source>
        <dbReference type="ARBA" id="ARBA00038344"/>
    </source>
</evidence>
<dbReference type="Proteomes" id="UP000038045">
    <property type="component" value="Unplaced"/>
</dbReference>
<dbReference type="WBParaSite" id="PTRK_0001402000.1">
    <property type="protein sequence ID" value="PTRK_0001402000.1"/>
    <property type="gene ID" value="PTRK_0001402000"/>
</dbReference>
<dbReference type="Gene3D" id="2.130.10.10">
    <property type="entry name" value="YVTN repeat-like/Quinoprotein amine dehydrogenase"/>
    <property type="match status" value="1"/>
</dbReference>
<dbReference type="GO" id="GO:0005634">
    <property type="term" value="C:nucleus"/>
    <property type="evidence" value="ECO:0007669"/>
    <property type="project" value="TreeGrafter"/>
</dbReference>
<dbReference type="InterPro" id="IPR001680">
    <property type="entry name" value="WD40_rpt"/>
</dbReference>